<protein>
    <submittedName>
        <fullName evidence="1">10897_t:CDS:1</fullName>
    </submittedName>
</protein>
<feature type="non-terminal residue" evidence="1">
    <location>
        <position position="95"/>
    </location>
</feature>
<name>A0A9N9NE10_9GLOM</name>
<sequence length="95" mass="10893">DSVSICNSSVYEESNSSSVQKVYDTSFHKEVYDSSIREKIINSDESYLLGNFKQAKEILKNLDQKNKGRITSLASEVMKLRQQVTDQEQEILDLK</sequence>
<accession>A0A9N9NE10</accession>
<dbReference type="EMBL" id="CAJVPZ010026096">
    <property type="protein sequence ID" value="CAG8724654.1"/>
    <property type="molecule type" value="Genomic_DNA"/>
</dbReference>
<proteinExistence type="predicted"/>
<dbReference type="AlphaFoldDB" id="A0A9N9NE10"/>
<comment type="caution">
    <text evidence="1">The sequence shown here is derived from an EMBL/GenBank/DDBJ whole genome shotgun (WGS) entry which is preliminary data.</text>
</comment>
<reference evidence="1" key="1">
    <citation type="submission" date="2021-06" db="EMBL/GenBank/DDBJ databases">
        <authorList>
            <person name="Kallberg Y."/>
            <person name="Tangrot J."/>
            <person name="Rosling A."/>
        </authorList>
    </citation>
    <scope>NUCLEOTIDE SEQUENCE</scope>
    <source>
        <strain evidence="1">IN212</strain>
    </source>
</reference>
<gene>
    <name evidence="1" type="ORF">RFULGI_LOCUS11697</name>
</gene>
<dbReference type="Proteomes" id="UP000789396">
    <property type="component" value="Unassembled WGS sequence"/>
</dbReference>
<keyword evidence="2" id="KW-1185">Reference proteome</keyword>
<organism evidence="1 2">
    <name type="scientific">Racocetra fulgida</name>
    <dbReference type="NCBI Taxonomy" id="60492"/>
    <lineage>
        <taxon>Eukaryota</taxon>
        <taxon>Fungi</taxon>
        <taxon>Fungi incertae sedis</taxon>
        <taxon>Mucoromycota</taxon>
        <taxon>Glomeromycotina</taxon>
        <taxon>Glomeromycetes</taxon>
        <taxon>Diversisporales</taxon>
        <taxon>Gigasporaceae</taxon>
        <taxon>Racocetra</taxon>
    </lineage>
</organism>
<evidence type="ECO:0000313" key="1">
    <source>
        <dbReference type="EMBL" id="CAG8724654.1"/>
    </source>
</evidence>
<feature type="non-terminal residue" evidence="1">
    <location>
        <position position="1"/>
    </location>
</feature>
<evidence type="ECO:0000313" key="2">
    <source>
        <dbReference type="Proteomes" id="UP000789396"/>
    </source>
</evidence>